<dbReference type="Pfam" id="PF01047">
    <property type="entry name" value="MarR"/>
    <property type="match status" value="1"/>
</dbReference>
<evidence type="ECO:0000313" key="5">
    <source>
        <dbReference type="EMBL" id="PZF83379.1"/>
    </source>
</evidence>
<dbReference type="GO" id="GO:0003700">
    <property type="term" value="F:DNA-binding transcription factor activity"/>
    <property type="evidence" value="ECO:0007669"/>
    <property type="project" value="InterPro"/>
</dbReference>
<dbReference type="InterPro" id="IPR036388">
    <property type="entry name" value="WH-like_DNA-bd_sf"/>
</dbReference>
<evidence type="ECO:0000256" key="1">
    <source>
        <dbReference type="ARBA" id="ARBA00023015"/>
    </source>
</evidence>
<gene>
    <name evidence="5" type="ORF">C1I92_13030</name>
</gene>
<dbReference type="Proteomes" id="UP000248764">
    <property type="component" value="Unassembled WGS sequence"/>
</dbReference>
<keyword evidence="2" id="KW-0238">DNA-binding</keyword>
<dbReference type="SMART" id="SM00347">
    <property type="entry name" value="HTH_MARR"/>
    <property type="match status" value="1"/>
</dbReference>
<dbReference type="SUPFAM" id="SSF46785">
    <property type="entry name" value="Winged helix' DNA-binding domain"/>
    <property type="match status" value="1"/>
</dbReference>
<keyword evidence="1" id="KW-0805">Transcription regulation</keyword>
<name>A0A2W2C593_9ACTN</name>
<comment type="caution">
    <text evidence="5">The sequence shown here is derived from an EMBL/GenBank/DDBJ whole genome shotgun (WGS) entry which is preliminary data.</text>
</comment>
<dbReference type="InterPro" id="IPR036390">
    <property type="entry name" value="WH_DNA-bd_sf"/>
</dbReference>
<evidence type="ECO:0000259" key="4">
    <source>
        <dbReference type="PROSITE" id="PS50995"/>
    </source>
</evidence>
<evidence type="ECO:0000256" key="3">
    <source>
        <dbReference type="ARBA" id="ARBA00023163"/>
    </source>
</evidence>
<dbReference type="EMBL" id="POTW01000026">
    <property type="protein sequence ID" value="PZF83379.1"/>
    <property type="molecule type" value="Genomic_DNA"/>
</dbReference>
<feature type="domain" description="HTH marR-type" evidence="4">
    <location>
        <begin position="1"/>
        <end position="126"/>
    </location>
</feature>
<dbReference type="PROSITE" id="PS50995">
    <property type="entry name" value="HTH_MARR_2"/>
    <property type="match status" value="1"/>
</dbReference>
<proteinExistence type="predicted"/>
<keyword evidence="6" id="KW-1185">Reference proteome</keyword>
<dbReference type="Gene3D" id="1.10.10.10">
    <property type="entry name" value="Winged helix-like DNA-binding domain superfamily/Winged helix DNA-binding domain"/>
    <property type="match status" value="1"/>
</dbReference>
<evidence type="ECO:0000313" key="6">
    <source>
        <dbReference type="Proteomes" id="UP000248764"/>
    </source>
</evidence>
<dbReference type="InterPro" id="IPR000835">
    <property type="entry name" value="HTH_MarR-typ"/>
</dbReference>
<dbReference type="PANTHER" id="PTHR33164:SF101">
    <property type="entry name" value="TRANSCRIPTIONAL REPRESSOR MPRA"/>
    <property type="match status" value="1"/>
</dbReference>
<dbReference type="PROSITE" id="PS01117">
    <property type="entry name" value="HTH_MARR_1"/>
    <property type="match status" value="1"/>
</dbReference>
<sequence>MRVQQILLRRLEDTLKPYDLTFARFEALLLLLFSQHGSLPLGKMGERLLVHSTSVTSTVDRLERQGYVQRVAHPTDRRVILAQITELGRTTALEATEKVGADHFGLPGWSRADLASLSGLLRRIREENADFVEGRRDAESS</sequence>
<dbReference type="PRINTS" id="PR00598">
    <property type="entry name" value="HTHMARR"/>
</dbReference>
<evidence type="ECO:0000256" key="2">
    <source>
        <dbReference type="ARBA" id="ARBA00023125"/>
    </source>
</evidence>
<reference evidence="5 6" key="1">
    <citation type="submission" date="2018-01" db="EMBL/GenBank/DDBJ databases">
        <title>Draft genome sequence of Jiangella sp. GTF31.</title>
        <authorList>
            <person name="Sahin N."/>
            <person name="Ay H."/>
            <person name="Saygin H."/>
        </authorList>
    </citation>
    <scope>NUCLEOTIDE SEQUENCE [LARGE SCALE GENOMIC DNA]</scope>
    <source>
        <strain evidence="5 6">GTF31</strain>
    </source>
</reference>
<dbReference type="GO" id="GO:0003677">
    <property type="term" value="F:DNA binding"/>
    <property type="evidence" value="ECO:0007669"/>
    <property type="project" value="UniProtKB-KW"/>
</dbReference>
<dbReference type="InterPro" id="IPR023187">
    <property type="entry name" value="Tscrpt_reg_MarR-type_CS"/>
</dbReference>
<accession>A0A2W2C593</accession>
<dbReference type="AlphaFoldDB" id="A0A2W2C593"/>
<dbReference type="GO" id="GO:0006950">
    <property type="term" value="P:response to stress"/>
    <property type="evidence" value="ECO:0007669"/>
    <property type="project" value="TreeGrafter"/>
</dbReference>
<dbReference type="PANTHER" id="PTHR33164">
    <property type="entry name" value="TRANSCRIPTIONAL REGULATOR, MARR FAMILY"/>
    <property type="match status" value="1"/>
</dbReference>
<protein>
    <submittedName>
        <fullName evidence="5">MarR family transcriptional regulator</fullName>
    </submittedName>
</protein>
<dbReference type="InterPro" id="IPR039422">
    <property type="entry name" value="MarR/SlyA-like"/>
</dbReference>
<organism evidence="5 6">
    <name type="scientific">Jiangella anatolica</name>
    <dbReference type="NCBI Taxonomy" id="2670374"/>
    <lineage>
        <taxon>Bacteria</taxon>
        <taxon>Bacillati</taxon>
        <taxon>Actinomycetota</taxon>
        <taxon>Actinomycetes</taxon>
        <taxon>Jiangellales</taxon>
        <taxon>Jiangellaceae</taxon>
        <taxon>Jiangella</taxon>
    </lineage>
</organism>
<keyword evidence="3" id="KW-0804">Transcription</keyword>